<sequence length="230" mass="25835">MSDKALMTRAELELTQKMQREFPAGGVVHPDIIKEVNDSPELTAHLTAFLQNRGRMQVGSTSGIVAPQNGIVLPFTIPVNESRDWNDVVRAVGLNTDHSNDIWKVGDQFAPTAGMVERLEQIYLVNFGKDSITQSLDALAWGKEQHIIPVSPRADFAIAEHFPKLHTYLGMDPMAIVSLQRCSFESHARVAKVWFSGSERGASLRWFEDDWNDDYWFPFVREFEAGNSGS</sequence>
<name>A0A1F5WS71_9BACT</name>
<dbReference type="Proteomes" id="UP000177723">
    <property type="component" value="Unassembled WGS sequence"/>
</dbReference>
<organism evidence="1 2">
    <name type="scientific">Candidatus Giovannonibacteria bacterium RIFCSPHIGHO2_12_FULL_43_15</name>
    <dbReference type="NCBI Taxonomy" id="1798341"/>
    <lineage>
        <taxon>Bacteria</taxon>
        <taxon>Candidatus Giovannoniibacteriota</taxon>
    </lineage>
</organism>
<evidence type="ECO:0000313" key="1">
    <source>
        <dbReference type="EMBL" id="OGF78111.1"/>
    </source>
</evidence>
<accession>A0A1F5WS71</accession>
<dbReference type="AlphaFoldDB" id="A0A1F5WS71"/>
<gene>
    <name evidence="1" type="ORF">A3F23_02835</name>
</gene>
<proteinExistence type="predicted"/>
<comment type="caution">
    <text evidence="1">The sequence shown here is derived from an EMBL/GenBank/DDBJ whole genome shotgun (WGS) entry which is preliminary data.</text>
</comment>
<reference evidence="1 2" key="1">
    <citation type="journal article" date="2016" name="Nat. Commun.">
        <title>Thousands of microbial genomes shed light on interconnected biogeochemical processes in an aquifer system.</title>
        <authorList>
            <person name="Anantharaman K."/>
            <person name="Brown C.T."/>
            <person name="Hug L.A."/>
            <person name="Sharon I."/>
            <person name="Castelle C.J."/>
            <person name="Probst A.J."/>
            <person name="Thomas B.C."/>
            <person name="Singh A."/>
            <person name="Wilkins M.J."/>
            <person name="Karaoz U."/>
            <person name="Brodie E.L."/>
            <person name="Williams K.H."/>
            <person name="Hubbard S.S."/>
            <person name="Banfield J.F."/>
        </authorList>
    </citation>
    <scope>NUCLEOTIDE SEQUENCE [LARGE SCALE GENOMIC DNA]</scope>
</reference>
<evidence type="ECO:0000313" key="2">
    <source>
        <dbReference type="Proteomes" id="UP000177723"/>
    </source>
</evidence>
<dbReference type="EMBL" id="MFHT01000004">
    <property type="protein sequence ID" value="OGF78111.1"/>
    <property type="molecule type" value="Genomic_DNA"/>
</dbReference>
<protein>
    <submittedName>
        <fullName evidence="1">Uncharacterized protein</fullName>
    </submittedName>
</protein>